<accession>A0AAV3QPS2</accession>
<keyword evidence="2" id="KW-1185">Reference proteome</keyword>
<evidence type="ECO:0000313" key="2">
    <source>
        <dbReference type="Proteomes" id="UP001454036"/>
    </source>
</evidence>
<dbReference type="EMBL" id="BAABME010005472">
    <property type="protein sequence ID" value="GAA0165729.1"/>
    <property type="molecule type" value="Genomic_DNA"/>
</dbReference>
<comment type="caution">
    <text evidence="1">The sequence shown here is derived from an EMBL/GenBank/DDBJ whole genome shotgun (WGS) entry which is preliminary data.</text>
</comment>
<dbReference type="Gene3D" id="3.50.50.60">
    <property type="entry name" value="FAD/NAD(P)-binding domain"/>
    <property type="match status" value="1"/>
</dbReference>
<protein>
    <submittedName>
        <fullName evidence="1">Uncharacterized protein</fullName>
    </submittedName>
</protein>
<gene>
    <name evidence="1" type="ORF">LIER_21056</name>
</gene>
<organism evidence="1 2">
    <name type="scientific">Lithospermum erythrorhizon</name>
    <name type="common">Purple gromwell</name>
    <name type="synonym">Lithospermum officinale var. erythrorhizon</name>
    <dbReference type="NCBI Taxonomy" id="34254"/>
    <lineage>
        <taxon>Eukaryota</taxon>
        <taxon>Viridiplantae</taxon>
        <taxon>Streptophyta</taxon>
        <taxon>Embryophyta</taxon>
        <taxon>Tracheophyta</taxon>
        <taxon>Spermatophyta</taxon>
        <taxon>Magnoliopsida</taxon>
        <taxon>eudicotyledons</taxon>
        <taxon>Gunneridae</taxon>
        <taxon>Pentapetalae</taxon>
        <taxon>asterids</taxon>
        <taxon>lamiids</taxon>
        <taxon>Boraginales</taxon>
        <taxon>Boraginaceae</taxon>
        <taxon>Boraginoideae</taxon>
        <taxon>Lithospermeae</taxon>
        <taxon>Lithospermum</taxon>
    </lineage>
</organism>
<dbReference type="Proteomes" id="UP001454036">
    <property type="component" value="Unassembled WGS sequence"/>
</dbReference>
<dbReference type="InterPro" id="IPR036188">
    <property type="entry name" value="FAD/NAD-bd_sf"/>
</dbReference>
<name>A0AAV3QPS2_LITER</name>
<proteinExistence type="predicted"/>
<sequence length="79" mass="8544">MPISSFTKYFRKAINLISATTTVALSTTTMEPLTPLKTRICIIGSGPNTHTAAIYTARAEQNPLSSKAGWLMTSRQVAN</sequence>
<evidence type="ECO:0000313" key="1">
    <source>
        <dbReference type="EMBL" id="GAA0165729.1"/>
    </source>
</evidence>
<dbReference type="AlphaFoldDB" id="A0AAV3QPS2"/>
<reference evidence="1 2" key="1">
    <citation type="submission" date="2024-01" db="EMBL/GenBank/DDBJ databases">
        <title>The complete chloroplast genome sequence of Lithospermum erythrorhizon: insights into the phylogenetic relationship among Boraginaceae species and the maternal lineages of purple gromwells.</title>
        <authorList>
            <person name="Okada T."/>
            <person name="Watanabe K."/>
        </authorList>
    </citation>
    <scope>NUCLEOTIDE SEQUENCE [LARGE SCALE GENOMIC DNA]</scope>
</reference>